<dbReference type="PROSITE" id="PS01231">
    <property type="entry name" value="TRMA_2"/>
    <property type="match status" value="1"/>
</dbReference>
<evidence type="ECO:0000256" key="3">
    <source>
        <dbReference type="ARBA" id="ARBA00022691"/>
    </source>
</evidence>
<dbReference type="NCBIfam" id="TIGR02143">
    <property type="entry name" value="trmA_only"/>
    <property type="match status" value="1"/>
</dbReference>
<keyword evidence="4" id="KW-0819">tRNA processing</keyword>
<keyword evidence="1 5" id="KW-0489">Methyltransferase</keyword>
<name>A0ABS2WV01_9BACT</name>
<dbReference type="Gene3D" id="3.40.50.150">
    <property type="entry name" value="Vaccinia Virus protein VP39"/>
    <property type="match status" value="1"/>
</dbReference>
<feature type="binding site" evidence="5">
    <location>
        <position position="241"/>
    </location>
    <ligand>
        <name>S-adenosyl-L-methionine</name>
        <dbReference type="ChEBI" id="CHEBI:59789"/>
    </ligand>
</feature>
<dbReference type="PROSITE" id="PS01230">
    <property type="entry name" value="TRMA_1"/>
    <property type="match status" value="1"/>
</dbReference>
<protein>
    <submittedName>
        <fullName evidence="7">tRNA (Uridine(54)-C5)-methyltransferase TrmA</fullName>
        <ecNumber evidence="7">2.1.1.35</ecNumber>
    </submittedName>
</protein>
<evidence type="ECO:0000256" key="1">
    <source>
        <dbReference type="ARBA" id="ARBA00022603"/>
    </source>
</evidence>
<comment type="caution">
    <text evidence="7">The sequence shown here is derived from an EMBL/GenBank/DDBJ whole genome shotgun (WGS) entry which is preliminary data.</text>
</comment>
<dbReference type="PROSITE" id="PS51687">
    <property type="entry name" value="SAM_MT_RNA_M5U"/>
    <property type="match status" value="1"/>
</dbReference>
<dbReference type="EMBL" id="JAFHKK010000040">
    <property type="protein sequence ID" value="MBN2965486.1"/>
    <property type="molecule type" value="Genomic_DNA"/>
</dbReference>
<gene>
    <name evidence="7" type="primary">trmA</name>
    <name evidence="7" type="ORF">JWV37_11890</name>
</gene>
<feature type="active site" description="Nucleophile" evidence="5">
    <location>
        <position position="326"/>
    </location>
</feature>
<proteinExistence type="inferred from homology"/>
<dbReference type="InterPro" id="IPR029063">
    <property type="entry name" value="SAM-dependent_MTases_sf"/>
</dbReference>
<evidence type="ECO:0000313" key="7">
    <source>
        <dbReference type="EMBL" id="MBN2965486.1"/>
    </source>
</evidence>
<dbReference type="Proteomes" id="UP000703590">
    <property type="component" value="Unassembled WGS sequence"/>
</dbReference>
<dbReference type="InterPro" id="IPR030390">
    <property type="entry name" value="MeTrfase_TrmA_AS"/>
</dbReference>
<feature type="binding site" evidence="5">
    <location>
        <position position="301"/>
    </location>
    <ligand>
        <name>S-adenosyl-L-methionine</name>
        <dbReference type="ChEBI" id="CHEBI:59789"/>
    </ligand>
</feature>
<dbReference type="InterPro" id="IPR011869">
    <property type="entry name" value="TrmA_MeTrfase"/>
</dbReference>
<dbReference type="Gene3D" id="2.40.50.1070">
    <property type="match status" value="1"/>
</dbReference>
<dbReference type="GO" id="GO:0032259">
    <property type="term" value="P:methylation"/>
    <property type="evidence" value="ECO:0007669"/>
    <property type="project" value="UniProtKB-KW"/>
</dbReference>
<dbReference type="EC" id="2.1.1.35" evidence="7"/>
<feature type="binding site" evidence="5">
    <location>
        <position position="220"/>
    </location>
    <ligand>
        <name>S-adenosyl-L-methionine</name>
        <dbReference type="ChEBI" id="CHEBI:59789"/>
    </ligand>
</feature>
<reference evidence="7" key="1">
    <citation type="submission" date="2021-02" db="EMBL/GenBank/DDBJ databases">
        <title>Sulfurospirillum tamanensis sp. nov.</title>
        <authorList>
            <person name="Frolova A."/>
            <person name="Merkel A."/>
            <person name="Slobodkin A."/>
        </authorList>
    </citation>
    <scope>NUCLEOTIDE SEQUENCE</scope>
    <source>
        <strain evidence="7">T05b</strain>
    </source>
</reference>
<feature type="active site" evidence="6">
    <location>
        <position position="326"/>
    </location>
</feature>
<dbReference type="GO" id="GO:0030697">
    <property type="term" value="F:tRNA (uracil(54)-C5)-methyltransferase activity, S-adenosyl methionine-dependent"/>
    <property type="evidence" value="ECO:0007669"/>
    <property type="project" value="UniProtKB-EC"/>
</dbReference>
<dbReference type="PANTHER" id="PTHR47790">
    <property type="entry name" value="TRNA/TMRNA (URACIL-C(5))-METHYLTRANSFERASE"/>
    <property type="match status" value="1"/>
</dbReference>
<evidence type="ECO:0000313" key="8">
    <source>
        <dbReference type="Proteomes" id="UP000703590"/>
    </source>
</evidence>
<accession>A0ABS2WV01</accession>
<sequence>MTCDYFGKCGSCTAYNKGYTGQFLDKQEDARALFSPFYKKPFEAFASTSSHYRNRAEFRIWHEGEAIDFAMNSVDGGRVLIEQCPKADKAINALLPRLKEVLKQSPLLRHKLFSVEFLSAHEGMLVTLIYHKKLDHAWEEAARELEKALHVRLIGRSRGVKKVLSQEWVVDALHVKEKTYRFKLLEGAFSQPNRSVNAQMIAWVCSKLDPLTCKDLLELYCGHGNFTLPLSGHFRAVLATEISKASIKSALENCTLNGTHNITFVRMSAEELTSALNKEREFVRLREVDLDDYDFSHLFVDPPRAGMDEKSCAFAAQFEHIIYISCNPHTLARDLELLTKTHEVAHFALFDQFPYTHHLESGVILTKKT</sequence>
<organism evidence="7 8">
    <name type="scientific">Sulfurospirillum tamanense</name>
    <dbReference type="NCBI Taxonomy" id="2813362"/>
    <lineage>
        <taxon>Bacteria</taxon>
        <taxon>Pseudomonadati</taxon>
        <taxon>Campylobacterota</taxon>
        <taxon>Epsilonproteobacteria</taxon>
        <taxon>Campylobacterales</taxon>
        <taxon>Sulfurospirillaceae</taxon>
        <taxon>Sulfurospirillum</taxon>
    </lineage>
</organism>
<evidence type="ECO:0000256" key="2">
    <source>
        <dbReference type="ARBA" id="ARBA00022679"/>
    </source>
</evidence>
<keyword evidence="2 5" id="KW-0808">Transferase</keyword>
<feature type="binding site" evidence="5">
    <location>
        <position position="191"/>
    </location>
    <ligand>
        <name>S-adenosyl-L-methionine</name>
        <dbReference type="ChEBI" id="CHEBI:59789"/>
    </ligand>
</feature>
<evidence type="ECO:0000256" key="5">
    <source>
        <dbReference type="PROSITE-ProRule" id="PRU01024"/>
    </source>
</evidence>
<dbReference type="InterPro" id="IPR030391">
    <property type="entry name" value="MeTrfase_TrmA_CS"/>
</dbReference>
<keyword evidence="8" id="KW-1185">Reference proteome</keyword>
<dbReference type="PANTHER" id="PTHR47790:SF2">
    <property type="entry name" value="TRNA_TMRNA (URACIL-C(5))-METHYLTRANSFERASE"/>
    <property type="match status" value="1"/>
</dbReference>
<evidence type="ECO:0000256" key="4">
    <source>
        <dbReference type="ARBA" id="ARBA00022694"/>
    </source>
</evidence>
<reference evidence="7" key="2">
    <citation type="submission" date="2021-02" db="EMBL/GenBank/DDBJ databases">
        <authorList>
            <person name="Merkel A.Y."/>
        </authorList>
    </citation>
    <scope>NUCLEOTIDE SEQUENCE</scope>
    <source>
        <strain evidence="7">T05b</strain>
    </source>
</reference>
<comment type="similarity">
    <text evidence="5">Belongs to the class I-like SAM-binding methyltransferase superfamily. RNA M5U methyltransferase family.</text>
</comment>
<dbReference type="CDD" id="cd02440">
    <property type="entry name" value="AdoMet_MTases"/>
    <property type="match status" value="1"/>
</dbReference>
<dbReference type="SUPFAM" id="SSF53335">
    <property type="entry name" value="S-adenosyl-L-methionine-dependent methyltransferases"/>
    <property type="match status" value="1"/>
</dbReference>
<dbReference type="HAMAP" id="MF_01011">
    <property type="entry name" value="RNA_methyltr_TrmA"/>
    <property type="match status" value="1"/>
</dbReference>
<dbReference type="Pfam" id="PF05958">
    <property type="entry name" value="tRNA_U5-meth_tr"/>
    <property type="match status" value="1"/>
</dbReference>
<dbReference type="RefSeq" id="WP_205460047.1">
    <property type="nucleotide sequence ID" value="NZ_JAFHKK010000040.1"/>
</dbReference>
<dbReference type="InterPro" id="IPR010280">
    <property type="entry name" value="U5_MeTrfase_fam"/>
</dbReference>
<keyword evidence="3 5" id="KW-0949">S-adenosyl-L-methionine</keyword>
<evidence type="ECO:0000256" key="6">
    <source>
        <dbReference type="PROSITE-ProRule" id="PRU10015"/>
    </source>
</evidence>